<sequence>MCCNVEMSSQGQDARFADINAIEQVKYRYLRGLDTKHWDDFADTLTEDVVGDYGSSMGEEHHFTNRADLVAYMRSSLPSNVITEHRVTHPEITVTGDEATGIWYLQDKVIVAEFDFMLIGAGFYRDTYRRTADGWRISGTGYDRTYDATLSLKNLDFKLSAGIALA</sequence>
<proteinExistence type="predicted"/>
<protein>
    <submittedName>
        <fullName evidence="2">Nuclear transport factor 2 family protein</fullName>
    </submittedName>
</protein>
<accession>A0ABY3VSP8</accession>
<evidence type="ECO:0000313" key="2">
    <source>
        <dbReference type="EMBL" id="UMB72483.1"/>
    </source>
</evidence>
<dbReference type="RefSeq" id="WP_240264189.1">
    <property type="nucleotide sequence ID" value="NZ_CP092488.2"/>
</dbReference>
<dbReference type="Gene3D" id="3.10.450.50">
    <property type="match status" value="1"/>
</dbReference>
<dbReference type="InterPro" id="IPR037401">
    <property type="entry name" value="SnoaL-like"/>
</dbReference>
<keyword evidence="3" id="KW-1185">Reference proteome</keyword>
<evidence type="ECO:0000313" key="3">
    <source>
        <dbReference type="Proteomes" id="UP001055336"/>
    </source>
</evidence>
<gene>
    <name evidence="2" type="ORF">MKK62_22680</name>
</gene>
<dbReference type="Proteomes" id="UP001055336">
    <property type="component" value="Chromosome"/>
</dbReference>
<reference evidence="2" key="1">
    <citation type="submission" date="2022-08" db="EMBL/GenBank/DDBJ databases">
        <title>Whole genome sequencing of non-tuberculosis mycobacteria type-strains.</title>
        <authorList>
            <person name="Igarashi Y."/>
            <person name="Osugi A."/>
            <person name="Mitarai S."/>
        </authorList>
    </citation>
    <scope>NUCLEOTIDE SEQUENCE</scope>
    <source>
        <strain evidence="2">DSM 45127</strain>
    </source>
</reference>
<organism evidence="2 3">
    <name type="scientific">Mycobacterium paraterrae</name>
    <dbReference type="NCBI Taxonomy" id="577492"/>
    <lineage>
        <taxon>Bacteria</taxon>
        <taxon>Bacillati</taxon>
        <taxon>Actinomycetota</taxon>
        <taxon>Actinomycetes</taxon>
        <taxon>Mycobacteriales</taxon>
        <taxon>Mycobacteriaceae</taxon>
        <taxon>Mycobacterium</taxon>
    </lineage>
</organism>
<dbReference type="EMBL" id="CP092488">
    <property type="protein sequence ID" value="UMB72483.1"/>
    <property type="molecule type" value="Genomic_DNA"/>
</dbReference>
<feature type="domain" description="SnoaL-like" evidence="1">
    <location>
        <begin position="15"/>
        <end position="138"/>
    </location>
</feature>
<dbReference type="InterPro" id="IPR032710">
    <property type="entry name" value="NTF2-like_dom_sf"/>
</dbReference>
<name>A0ABY3VSP8_9MYCO</name>
<evidence type="ECO:0000259" key="1">
    <source>
        <dbReference type="Pfam" id="PF13577"/>
    </source>
</evidence>
<dbReference type="SUPFAM" id="SSF54427">
    <property type="entry name" value="NTF2-like"/>
    <property type="match status" value="1"/>
</dbReference>
<dbReference type="Pfam" id="PF13577">
    <property type="entry name" value="SnoaL_4"/>
    <property type="match status" value="1"/>
</dbReference>